<evidence type="ECO:0000256" key="1">
    <source>
        <dbReference type="SAM" id="MobiDB-lite"/>
    </source>
</evidence>
<reference evidence="2 3" key="1">
    <citation type="submission" date="2014-07" db="EMBL/GenBank/DDBJ databases">
        <authorList>
            <person name="Harkins D.M."/>
            <person name="Lesho E."/>
            <person name="Waterman P.E."/>
            <person name="Chan A."/>
            <person name="Fouts D.E."/>
        </authorList>
    </citation>
    <scope>NUCLEOTIDE SEQUENCE [LARGE SCALE GENOMIC DNA]</scope>
    <source>
        <strain evidence="2 3">MRSN 3527</strain>
    </source>
</reference>
<evidence type="ECO:0000313" key="2">
    <source>
        <dbReference type="EMBL" id="KLT83497.1"/>
    </source>
</evidence>
<sequence length="112" mass="11143">MRELTLKELDLISGAAAQVPVMVGGAVIGAVGYAGAVIGGQEFSWAELGLAVTGGAIAPMAGGAKVATMVTKELLHSMNSAFAAGVLSGALGNQPDKEKEDGNGYCEDGGNY</sequence>
<protein>
    <recommendedName>
        <fullName evidence="4">Class IIb bacteriocin, lactobin A/cerein 7B family</fullName>
    </recommendedName>
</protein>
<evidence type="ECO:0000313" key="3">
    <source>
        <dbReference type="Proteomes" id="UP000036122"/>
    </source>
</evidence>
<dbReference type="EMBL" id="JPHZ01000039">
    <property type="protein sequence ID" value="KLT83497.1"/>
    <property type="molecule type" value="Genomic_DNA"/>
</dbReference>
<comment type="caution">
    <text evidence="2">The sequence shown here is derived from an EMBL/GenBank/DDBJ whole genome shotgun (WGS) entry which is preliminary data.</text>
</comment>
<evidence type="ECO:0008006" key="4">
    <source>
        <dbReference type="Google" id="ProtNLM"/>
    </source>
</evidence>
<feature type="region of interest" description="Disordered" evidence="1">
    <location>
        <begin position="91"/>
        <end position="112"/>
    </location>
</feature>
<proteinExistence type="predicted"/>
<dbReference type="Proteomes" id="UP000036122">
    <property type="component" value="Unassembled WGS sequence"/>
</dbReference>
<accession>A0A0J0ZMC9</accession>
<dbReference type="PATRIC" id="fig|1409923.3.peg.1464"/>
<dbReference type="RefSeq" id="WP_001208763.1">
    <property type="nucleotide sequence ID" value="NZ_JPHZ01000039.1"/>
</dbReference>
<dbReference type="AlphaFoldDB" id="A0A0J0ZMC9"/>
<gene>
    <name evidence="2" type="ORF">T630_3982</name>
</gene>
<name>A0A0J0ZMC9_ACIBA</name>
<organism evidence="2 3">
    <name type="scientific">Acinetobacter baumannii MRSN 3527</name>
    <dbReference type="NCBI Taxonomy" id="1409923"/>
    <lineage>
        <taxon>Bacteria</taxon>
        <taxon>Pseudomonadati</taxon>
        <taxon>Pseudomonadota</taxon>
        <taxon>Gammaproteobacteria</taxon>
        <taxon>Moraxellales</taxon>
        <taxon>Moraxellaceae</taxon>
        <taxon>Acinetobacter</taxon>
        <taxon>Acinetobacter calcoaceticus/baumannii complex</taxon>
    </lineage>
</organism>